<dbReference type="AlphaFoldDB" id="W2S5U0"/>
<organism evidence="2 3">
    <name type="scientific">Cyphellophora europaea (strain CBS 101466)</name>
    <name type="common">Phialophora europaea</name>
    <dbReference type="NCBI Taxonomy" id="1220924"/>
    <lineage>
        <taxon>Eukaryota</taxon>
        <taxon>Fungi</taxon>
        <taxon>Dikarya</taxon>
        <taxon>Ascomycota</taxon>
        <taxon>Pezizomycotina</taxon>
        <taxon>Eurotiomycetes</taxon>
        <taxon>Chaetothyriomycetidae</taxon>
        <taxon>Chaetothyriales</taxon>
        <taxon>Cyphellophoraceae</taxon>
        <taxon>Cyphellophora</taxon>
    </lineage>
</organism>
<reference evidence="2 3" key="1">
    <citation type="submission" date="2013-03" db="EMBL/GenBank/DDBJ databases">
        <title>The Genome Sequence of Phialophora europaea CBS 101466.</title>
        <authorList>
            <consortium name="The Broad Institute Genomics Platform"/>
            <person name="Cuomo C."/>
            <person name="de Hoog S."/>
            <person name="Gorbushina A."/>
            <person name="Walker B."/>
            <person name="Young S.K."/>
            <person name="Zeng Q."/>
            <person name="Gargeya S."/>
            <person name="Fitzgerald M."/>
            <person name="Haas B."/>
            <person name="Abouelleil A."/>
            <person name="Allen A.W."/>
            <person name="Alvarado L."/>
            <person name="Arachchi H.M."/>
            <person name="Berlin A.M."/>
            <person name="Chapman S.B."/>
            <person name="Gainer-Dewar J."/>
            <person name="Goldberg J."/>
            <person name="Griggs A."/>
            <person name="Gujja S."/>
            <person name="Hansen M."/>
            <person name="Howarth C."/>
            <person name="Imamovic A."/>
            <person name="Ireland A."/>
            <person name="Larimer J."/>
            <person name="McCowan C."/>
            <person name="Murphy C."/>
            <person name="Pearson M."/>
            <person name="Poon T.W."/>
            <person name="Priest M."/>
            <person name="Roberts A."/>
            <person name="Saif S."/>
            <person name="Shea T."/>
            <person name="Sisk P."/>
            <person name="Sykes S."/>
            <person name="Wortman J."/>
            <person name="Nusbaum C."/>
            <person name="Birren B."/>
        </authorList>
    </citation>
    <scope>NUCLEOTIDE SEQUENCE [LARGE SCALE GENOMIC DNA]</scope>
    <source>
        <strain evidence="2 3">CBS 101466</strain>
    </source>
</reference>
<dbReference type="InParanoid" id="W2S5U0"/>
<protein>
    <submittedName>
        <fullName evidence="2">Uncharacterized protein</fullName>
    </submittedName>
</protein>
<dbReference type="RefSeq" id="XP_008713837.1">
    <property type="nucleotide sequence ID" value="XM_008715615.1"/>
</dbReference>
<evidence type="ECO:0000256" key="1">
    <source>
        <dbReference type="SAM" id="MobiDB-lite"/>
    </source>
</evidence>
<dbReference type="Proteomes" id="UP000030752">
    <property type="component" value="Unassembled WGS sequence"/>
</dbReference>
<sequence length="63" mass="6527">FSANGGPVPERAETPPNPSAVIPFERDVDFVERGTILDQLRNEYAAPGSCTALVGLGGVGSAR</sequence>
<dbReference type="OrthoDB" id="5986190at2759"/>
<dbReference type="GeneID" id="19978285"/>
<keyword evidence="3" id="KW-1185">Reference proteome</keyword>
<evidence type="ECO:0000313" key="2">
    <source>
        <dbReference type="EMBL" id="ETN44081.1"/>
    </source>
</evidence>
<feature type="non-terminal residue" evidence="2">
    <location>
        <position position="1"/>
    </location>
</feature>
<name>W2S5U0_CYPE1</name>
<proteinExistence type="predicted"/>
<dbReference type="EMBL" id="KB822716">
    <property type="protein sequence ID" value="ETN44081.1"/>
    <property type="molecule type" value="Genomic_DNA"/>
</dbReference>
<dbReference type="STRING" id="1220924.W2S5U0"/>
<feature type="region of interest" description="Disordered" evidence="1">
    <location>
        <begin position="1"/>
        <end position="22"/>
    </location>
</feature>
<dbReference type="HOGENOM" id="CLU_2891971_0_0_1"/>
<dbReference type="VEuPathDB" id="FungiDB:HMPREF1541_10946"/>
<accession>W2S5U0</accession>
<gene>
    <name evidence="2" type="ORF">HMPREF1541_10946</name>
</gene>
<feature type="non-terminal residue" evidence="2">
    <location>
        <position position="63"/>
    </location>
</feature>
<evidence type="ECO:0000313" key="3">
    <source>
        <dbReference type="Proteomes" id="UP000030752"/>
    </source>
</evidence>